<dbReference type="EMBL" id="DRTX01000163">
    <property type="protein sequence ID" value="HHF53367.1"/>
    <property type="molecule type" value="Genomic_DNA"/>
</dbReference>
<sequence>MKVIFLILLSLKLIYSGEEKGHKSTFKIEIYRDKNNIVKIHTLNSDSLDFIMEADSDYHLLYLFKKNKGEEKLLVKWDGDGYTIRFLGITRKMRTAEPMVDRHILPYWLQEQICSGKVPGKIKLLVPELGAVPVVFEEEERQDTLKITMIVDGIVGKIFRRKFFFYYNKEGLLVKYADSSGRSLVLQRIEN</sequence>
<name>A0A7V5HNC4_UNCW3</name>
<evidence type="ECO:0000313" key="1">
    <source>
        <dbReference type="EMBL" id="HHF53367.1"/>
    </source>
</evidence>
<proteinExistence type="predicted"/>
<dbReference type="AlphaFoldDB" id="A0A7V5HNC4"/>
<organism evidence="1">
    <name type="scientific">candidate division WOR-3 bacterium</name>
    <dbReference type="NCBI Taxonomy" id="2052148"/>
    <lineage>
        <taxon>Bacteria</taxon>
        <taxon>Bacteria division WOR-3</taxon>
    </lineage>
</organism>
<dbReference type="Proteomes" id="UP000886050">
    <property type="component" value="Unassembled WGS sequence"/>
</dbReference>
<reference evidence="1" key="1">
    <citation type="journal article" date="2020" name="mSystems">
        <title>Genome- and Community-Level Interaction Insights into Carbon Utilization and Element Cycling Functions of Hydrothermarchaeota in Hydrothermal Sediment.</title>
        <authorList>
            <person name="Zhou Z."/>
            <person name="Liu Y."/>
            <person name="Xu W."/>
            <person name="Pan J."/>
            <person name="Luo Z.H."/>
            <person name="Li M."/>
        </authorList>
    </citation>
    <scope>NUCLEOTIDE SEQUENCE [LARGE SCALE GENOMIC DNA]</scope>
    <source>
        <strain evidence="1">HyVt-96</strain>
    </source>
</reference>
<evidence type="ECO:0008006" key="2">
    <source>
        <dbReference type="Google" id="ProtNLM"/>
    </source>
</evidence>
<protein>
    <recommendedName>
        <fullName evidence="2">DUF3108 domain-containing protein</fullName>
    </recommendedName>
</protein>
<comment type="caution">
    <text evidence="1">The sequence shown here is derived from an EMBL/GenBank/DDBJ whole genome shotgun (WGS) entry which is preliminary data.</text>
</comment>
<accession>A0A7V5HNC4</accession>
<gene>
    <name evidence="1" type="ORF">ENL43_03270</name>
</gene>